<dbReference type="Gene3D" id="1.10.3720.10">
    <property type="entry name" value="MetI-like"/>
    <property type="match status" value="1"/>
</dbReference>
<dbReference type="PANTHER" id="PTHR30151:SF20">
    <property type="entry name" value="ABC TRANSPORTER PERMEASE PROTEIN HI_0355-RELATED"/>
    <property type="match status" value="1"/>
</dbReference>
<feature type="transmembrane region" description="Helical" evidence="7">
    <location>
        <begin position="6"/>
        <end position="26"/>
    </location>
</feature>
<evidence type="ECO:0000256" key="6">
    <source>
        <dbReference type="ARBA" id="ARBA00023136"/>
    </source>
</evidence>
<feature type="transmembrane region" description="Helical" evidence="7">
    <location>
        <begin position="183"/>
        <end position="212"/>
    </location>
</feature>
<proteinExistence type="inferred from homology"/>
<evidence type="ECO:0000259" key="8">
    <source>
        <dbReference type="PROSITE" id="PS50928"/>
    </source>
</evidence>
<feature type="transmembrane region" description="Helical" evidence="7">
    <location>
        <begin position="136"/>
        <end position="156"/>
    </location>
</feature>
<dbReference type="PATRIC" id="fig|36807.3.peg.685"/>
<comment type="similarity">
    <text evidence="7">Belongs to the binding-protein-dependent transport system permease family.</text>
</comment>
<keyword evidence="3" id="KW-1003">Cell membrane</keyword>
<dbReference type="GO" id="GO:0005886">
    <property type="term" value="C:plasma membrane"/>
    <property type="evidence" value="ECO:0007669"/>
    <property type="project" value="UniProtKB-SubCell"/>
</dbReference>
<evidence type="ECO:0000313" key="9">
    <source>
        <dbReference type="EMBL" id="KXZ61240.1"/>
    </source>
</evidence>
<dbReference type="InterPro" id="IPR000515">
    <property type="entry name" value="MetI-like"/>
</dbReference>
<dbReference type="EMBL" id="LRAD01000020">
    <property type="protein sequence ID" value="KXZ61240.1"/>
    <property type="molecule type" value="Genomic_DNA"/>
</dbReference>
<feature type="transmembrane region" description="Helical" evidence="7">
    <location>
        <begin position="105"/>
        <end position="124"/>
    </location>
</feature>
<organism evidence="9 10">
    <name type="scientific">Microbacterium laevaniformans</name>
    <dbReference type="NCBI Taxonomy" id="36807"/>
    <lineage>
        <taxon>Bacteria</taxon>
        <taxon>Bacillati</taxon>
        <taxon>Actinomycetota</taxon>
        <taxon>Actinomycetes</taxon>
        <taxon>Micrococcales</taxon>
        <taxon>Microbacteriaceae</taxon>
        <taxon>Microbacterium</taxon>
    </lineage>
</organism>
<evidence type="ECO:0000256" key="5">
    <source>
        <dbReference type="ARBA" id="ARBA00022989"/>
    </source>
</evidence>
<accession>A0A150HI06</accession>
<evidence type="ECO:0000256" key="2">
    <source>
        <dbReference type="ARBA" id="ARBA00022448"/>
    </source>
</evidence>
<gene>
    <name evidence="9" type="ORF">Mlaev_00664</name>
</gene>
<keyword evidence="10" id="KW-1185">Reference proteome</keyword>
<dbReference type="Proteomes" id="UP000075357">
    <property type="component" value="Unassembled WGS sequence"/>
</dbReference>
<dbReference type="AlphaFoldDB" id="A0A150HI06"/>
<keyword evidence="6 7" id="KW-0472">Membrane</keyword>
<evidence type="ECO:0000256" key="1">
    <source>
        <dbReference type="ARBA" id="ARBA00004651"/>
    </source>
</evidence>
<comment type="caution">
    <text evidence="9">The sequence shown here is derived from an EMBL/GenBank/DDBJ whole genome shotgun (WGS) entry which is preliminary data.</text>
</comment>
<comment type="subcellular location">
    <subcellularLocation>
        <location evidence="1 7">Cell membrane</location>
        <topology evidence="1 7">Multi-pass membrane protein</topology>
    </subcellularLocation>
</comment>
<dbReference type="InterPro" id="IPR035906">
    <property type="entry name" value="MetI-like_sf"/>
</dbReference>
<feature type="transmembrane region" description="Helical" evidence="7">
    <location>
        <begin position="232"/>
        <end position="256"/>
    </location>
</feature>
<dbReference type="GO" id="GO:0055085">
    <property type="term" value="P:transmembrane transport"/>
    <property type="evidence" value="ECO:0007669"/>
    <property type="project" value="InterPro"/>
</dbReference>
<dbReference type="RefSeq" id="WP_036289776.1">
    <property type="nucleotide sequence ID" value="NZ_LRAD01000020.1"/>
</dbReference>
<evidence type="ECO:0000256" key="3">
    <source>
        <dbReference type="ARBA" id="ARBA00022475"/>
    </source>
</evidence>
<keyword evidence="4 7" id="KW-0812">Transmembrane</keyword>
<feature type="domain" description="ABC transmembrane type-1" evidence="8">
    <location>
        <begin position="65"/>
        <end position="256"/>
    </location>
</feature>
<evidence type="ECO:0000256" key="4">
    <source>
        <dbReference type="ARBA" id="ARBA00022692"/>
    </source>
</evidence>
<dbReference type="CDD" id="cd06261">
    <property type="entry name" value="TM_PBP2"/>
    <property type="match status" value="1"/>
</dbReference>
<sequence length="268" mass="27811">MARVRVPGWVAGLVGAVVLVGVWWLFSLTAFRPEEGTSYTPVPAPWAVVDWLFVQGNIAGAWGVFQPTITAAAIGYLWGNGIALLLATVVLVFPRTETVITQIAVVTYCLPIVAVGGISIVVLGGAKNPGDPSATAIFLAALVCVFTTVVGAVLGFTSADKAALDVVRVYGGGRWTQLRKVRLVAALPAILTALQIAVPTAFLGAVLGEYLGAITAGVGPTLIRLQGQLDSAGVWSVFLLCAVFALVAYGLFGLLIRLVTPWVAGKAV</sequence>
<dbReference type="STRING" id="36807.Mlaev_00664"/>
<reference evidence="9 10" key="1">
    <citation type="submission" date="2016-01" db="EMBL/GenBank/DDBJ databases">
        <title>Draft genome sequences of Microbacterium laevaniformans LCDC 91-0039 and the type strain of Microbacterium hominis LCDC 84-209.</title>
        <authorList>
            <person name="Bernier A.-M."/>
            <person name="Bernard K."/>
        </authorList>
    </citation>
    <scope>NUCLEOTIDE SEQUENCE [LARGE SCALE GENOMIC DNA]</scope>
    <source>
        <strain evidence="9 10">LCDC 91-0039</strain>
    </source>
</reference>
<dbReference type="PANTHER" id="PTHR30151">
    <property type="entry name" value="ALKANE SULFONATE ABC TRANSPORTER-RELATED, MEMBRANE SUBUNIT"/>
    <property type="match status" value="1"/>
</dbReference>
<keyword evidence="2 7" id="KW-0813">Transport</keyword>
<protein>
    <submittedName>
        <fullName evidence="9">Binding-protein-dependent transport system inner membrane component</fullName>
    </submittedName>
</protein>
<dbReference type="SUPFAM" id="SSF161098">
    <property type="entry name" value="MetI-like"/>
    <property type="match status" value="1"/>
</dbReference>
<evidence type="ECO:0000256" key="7">
    <source>
        <dbReference type="RuleBase" id="RU363032"/>
    </source>
</evidence>
<dbReference type="Pfam" id="PF00528">
    <property type="entry name" value="BPD_transp_1"/>
    <property type="match status" value="1"/>
</dbReference>
<keyword evidence="5 7" id="KW-1133">Transmembrane helix</keyword>
<name>A0A150HI06_9MICO</name>
<dbReference type="PROSITE" id="PS50928">
    <property type="entry name" value="ABC_TM1"/>
    <property type="match status" value="1"/>
</dbReference>
<evidence type="ECO:0000313" key="10">
    <source>
        <dbReference type="Proteomes" id="UP000075357"/>
    </source>
</evidence>
<feature type="transmembrane region" description="Helical" evidence="7">
    <location>
        <begin position="71"/>
        <end position="93"/>
    </location>
</feature>